<evidence type="ECO:0000313" key="3">
    <source>
        <dbReference type="EMBL" id="RQG99437.1"/>
    </source>
</evidence>
<evidence type="ECO:0000256" key="1">
    <source>
        <dbReference type="ARBA" id="ARBA00022801"/>
    </source>
</evidence>
<keyword evidence="4" id="KW-1185">Reference proteome</keyword>
<accession>A0A3N6MAD2</accession>
<dbReference type="Pfam" id="PF00795">
    <property type="entry name" value="CN_hydrolase"/>
    <property type="match status" value="1"/>
</dbReference>
<dbReference type="Proteomes" id="UP000281431">
    <property type="component" value="Unassembled WGS sequence"/>
</dbReference>
<dbReference type="PANTHER" id="PTHR23088:SF27">
    <property type="entry name" value="DEAMINATED GLUTATHIONE AMIDASE"/>
    <property type="match status" value="1"/>
</dbReference>
<dbReference type="GO" id="GO:0016811">
    <property type="term" value="F:hydrolase activity, acting on carbon-nitrogen (but not peptide) bonds, in linear amides"/>
    <property type="evidence" value="ECO:0007669"/>
    <property type="project" value="InterPro"/>
</dbReference>
<proteinExistence type="predicted"/>
<dbReference type="InterPro" id="IPR003010">
    <property type="entry name" value="C-N_Hydrolase"/>
</dbReference>
<dbReference type="AlphaFoldDB" id="A0A3N6MAD2"/>
<comment type="caution">
    <text evidence="3">The sequence shown here is derived from an EMBL/GenBank/DDBJ whole genome shotgun (WGS) entry which is preliminary data.</text>
</comment>
<dbReference type="SUPFAM" id="SSF56317">
    <property type="entry name" value="Carbon-nitrogen hydrolase"/>
    <property type="match status" value="1"/>
</dbReference>
<dbReference type="PANTHER" id="PTHR23088">
    <property type="entry name" value="NITRILASE-RELATED"/>
    <property type="match status" value="1"/>
</dbReference>
<dbReference type="CDD" id="cd07572">
    <property type="entry name" value="nit"/>
    <property type="match status" value="1"/>
</dbReference>
<keyword evidence="1 3" id="KW-0378">Hydrolase</keyword>
<evidence type="ECO:0000313" key="4">
    <source>
        <dbReference type="Proteomes" id="UP000281431"/>
    </source>
</evidence>
<dbReference type="PROSITE" id="PS50263">
    <property type="entry name" value="CN_HYDROLASE"/>
    <property type="match status" value="1"/>
</dbReference>
<evidence type="ECO:0000259" key="2">
    <source>
        <dbReference type="PROSITE" id="PS50263"/>
    </source>
</evidence>
<protein>
    <submittedName>
        <fullName evidence="3">Carbon-nitrogen hydrolase family protein</fullName>
    </submittedName>
</protein>
<feature type="domain" description="CN hydrolase" evidence="2">
    <location>
        <begin position="16"/>
        <end position="261"/>
    </location>
</feature>
<sequence>MVSPSYHSSMVRDTDFRVSLVQMQVTGDREHNVEKALEYIYEAAEDDPELIVLPENFNFTGTDEEKKAHAETMDGPTLPKLQDAASDLGVHVVAGSIKMEVDDDDLLRNVSVLIDPDGEVQETYEKMHIFNANVGGNAYTGDNVERGGDDIVIADVNGVDVGMTICFDVRYPELFRILGLEGADVVLVPAMFTLHTGKDHWDHLLCSRAIENQYFVVAPGTCKQKPGGAWTYGRSLVADPWGTVTNKASDGERVITADLDLSRIEEVREKVPTLPQRRPDAYDWPDS</sequence>
<gene>
    <name evidence="3" type="ORF">EA472_14525</name>
</gene>
<dbReference type="EMBL" id="REFZ01000009">
    <property type="protein sequence ID" value="RQG99437.1"/>
    <property type="molecule type" value="Genomic_DNA"/>
</dbReference>
<organism evidence="3 4">
    <name type="scientific">Natrarchaeobius chitinivorans</name>
    <dbReference type="NCBI Taxonomy" id="1679083"/>
    <lineage>
        <taxon>Archaea</taxon>
        <taxon>Methanobacteriati</taxon>
        <taxon>Methanobacteriota</taxon>
        <taxon>Stenosarchaea group</taxon>
        <taxon>Halobacteria</taxon>
        <taxon>Halobacteriales</taxon>
        <taxon>Natrialbaceae</taxon>
        <taxon>Natrarchaeobius</taxon>
    </lineage>
</organism>
<dbReference type="InterPro" id="IPR045254">
    <property type="entry name" value="Nit1/2_C-N_Hydrolase"/>
</dbReference>
<dbReference type="InterPro" id="IPR036526">
    <property type="entry name" value="C-N_Hydrolase_sf"/>
</dbReference>
<name>A0A3N6MAD2_NATCH</name>
<dbReference type="Gene3D" id="3.60.110.10">
    <property type="entry name" value="Carbon-nitrogen hydrolase"/>
    <property type="match status" value="1"/>
</dbReference>
<reference evidence="3 4" key="1">
    <citation type="submission" date="2018-10" db="EMBL/GenBank/DDBJ databases">
        <title>Natrarchaeobius chitinivorans gen. nov., sp. nov., and Natrarchaeobius haloalkaliphilus sp. nov., alkaliphilic, chitin-utilizing haloarchaea from hypersaline alkaline lakes.</title>
        <authorList>
            <person name="Sorokin D.Y."/>
            <person name="Elcheninov A.G."/>
            <person name="Kostrikina N.A."/>
            <person name="Bale N.J."/>
            <person name="Sinninghe Damste J.S."/>
            <person name="Khijniak T.V."/>
            <person name="Kublanov I.V."/>
            <person name="Toshchakov S.V."/>
        </authorList>
    </citation>
    <scope>NUCLEOTIDE SEQUENCE [LARGE SCALE GENOMIC DNA]</scope>
    <source>
        <strain evidence="3 4">AArcht7</strain>
    </source>
</reference>